<dbReference type="Proteomes" id="UP000539372">
    <property type="component" value="Unassembled WGS sequence"/>
</dbReference>
<dbReference type="EMBL" id="JABBNT010000002">
    <property type="protein sequence ID" value="NMM44138.1"/>
    <property type="molecule type" value="Genomic_DNA"/>
</dbReference>
<accession>A0A7Y0HF24</accession>
<feature type="transmembrane region" description="Helical" evidence="1">
    <location>
        <begin position="233"/>
        <end position="258"/>
    </location>
</feature>
<keyword evidence="3" id="KW-1185">Reference proteome</keyword>
<name>A0A7Y0HF24_9PROT</name>
<evidence type="ECO:0000313" key="2">
    <source>
        <dbReference type="EMBL" id="NMM44138.1"/>
    </source>
</evidence>
<proteinExistence type="predicted"/>
<dbReference type="Pfam" id="PF05987">
    <property type="entry name" value="DUF898"/>
    <property type="match status" value="1"/>
</dbReference>
<evidence type="ECO:0000313" key="3">
    <source>
        <dbReference type="Proteomes" id="UP000539372"/>
    </source>
</evidence>
<dbReference type="InterPro" id="IPR010295">
    <property type="entry name" value="DUF898"/>
</dbReference>
<keyword evidence="1" id="KW-0812">Transmembrane</keyword>
<sequence length="360" mass="39861">MDGSMQSAAQEERRLPFSFSGTGKDYFGICLRTFLLAMVTLGIYDAWGTVERRRYLLGHTQLDGHGFDYHAKPWVILLARLIVVAAIIDINIFARIWPKEVALGAALGMFVLLPWLINSAWRFTLRNMSYRNLRFDFKGNYFQALWYFVLLPFLAVFALGLASPLVTRAQAQYVARHMKYGDAPFSLEMTVGGMYRVLLVAIPLLVLIGAVIGGVLGALYGSEIAALTDRPEALGELFGGLIMVVYLLMLPAFVLAAMSYRAALRNAVLCGAVLDGRHKFEGTLRPWRYGLFVLGSWIVAVLSLGFAVPWAVVRIRRYQMDHTVMIAQGDLDDFKGRERDAGDAVGAETGVMEGIVGGAF</sequence>
<comment type="caution">
    <text evidence="2">The sequence shown here is derived from an EMBL/GenBank/DDBJ whole genome shotgun (WGS) entry which is preliminary data.</text>
</comment>
<feature type="transmembrane region" description="Helical" evidence="1">
    <location>
        <begin position="197"/>
        <end position="221"/>
    </location>
</feature>
<feature type="transmembrane region" description="Helical" evidence="1">
    <location>
        <begin position="74"/>
        <end position="97"/>
    </location>
</feature>
<gene>
    <name evidence="2" type="ORF">HH303_06600</name>
</gene>
<keyword evidence="1" id="KW-1133">Transmembrane helix</keyword>
<evidence type="ECO:0000256" key="1">
    <source>
        <dbReference type="SAM" id="Phobius"/>
    </source>
</evidence>
<feature type="transmembrane region" description="Helical" evidence="1">
    <location>
        <begin position="144"/>
        <end position="166"/>
    </location>
</feature>
<keyword evidence="1" id="KW-0472">Membrane</keyword>
<reference evidence="2 3" key="1">
    <citation type="submission" date="2020-04" db="EMBL/GenBank/DDBJ databases">
        <title>Rhodospirillaceae bacterium KN72 isolated from deep sea.</title>
        <authorList>
            <person name="Zhang D.-C."/>
        </authorList>
    </citation>
    <scope>NUCLEOTIDE SEQUENCE [LARGE SCALE GENOMIC DNA]</scope>
    <source>
        <strain evidence="2 3">KN72</strain>
    </source>
</reference>
<dbReference type="RefSeq" id="WP_169624442.1">
    <property type="nucleotide sequence ID" value="NZ_JABBNT010000002.1"/>
</dbReference>
<protein>
    <submittedName>
        <fullName evidence="2">DUF898 domain-containing protein</fullName>
    </submittedName>
</protein>
<feature type="transmembrane region" description="Helical" evidence="1">
    <location>
        <begin position="103"/>
        <end position="123"/>
    </location>
</feature>
<dbReference type="AlphaFoldDB" id="A0A7Y0HF24"/>
<feature type="transmembrane region" description="Helical" evidence="1">
    <location>
        <begin position="289"/>
        <end position="313"/>
    </location>
</feature>
<feature type="transmembrane region" description="Helical" evidence="1">
    <location>
        <begin position="26"/>
        <end position="47"/>
    </location>
</feature>
<organism evidence="2 3">
    <name type="scientific">Pacificispira spongiicola</name>
    <dbReference type="NCBI Taxonomy" id="2729598"/>
    <lineage>
        <taxon>Bacteria</taxon>
        <taxon>Pseudomonadati</taxon>
        <taxon>Pseudomonadota</taxon>
        <taxon>Alphaproteobacteria</taxon>
        <taxon>Rhodospirillales</taxon>
        <taxon>Rhodospirillaceae</taxon>
        <taxon>Pacificispira</taxon>
    </lineage>
</organism>